<dbReference type="EMBL" id="JAPFFF010000040">
    <property type="protein sequence ID" value="KAK8841640.1"/>
    <property type="molecule type" value="Genomic_DNA"/>
</dbReference>
<feature type="transmembrane region" description="Helical" evidence="8">
    <location>
        <begin position="53"/>
        <end position="74"/>
    </location>
</feature>
<feature type="transmembrane region" description="Helical" evidence="8">
    <location>
        <begin position="1010"/>
        <end position="1033"/>
    </location>
</feature>
<dbReference type="Proteomes" id="UP001470230">
    <property type="component" value="Unassembled WGS sequence"/>
</dbReference>
<feature type="domain" description="Guanylate cyclase" evidence="10">
    <location>
        <begin position="1489"/>
        <end position="1622"/>
    </location>
</feature>
<evidence type="ECO:0000313" key="11">
    <source>
        <dbReference type="EMBL" id="KAK8841640.1"/>
    </source>
</evidence>
<comment type="subcellular location">
    <subcellularLocation>
        <location evidence="1">Membrane</location>
    </subcellularLocation>
</comment>
<name>A0ABR2H8C7_9EUKA</name>
<dbReference type="SUPFAM" id="SSF55785">
    <property type="entry name" value="PYP-like sensor domain (PAS domain)"/>
    <property type="match status" value="1"/>
</dbReference>
<dbReference type="PROSITE" id="PS50125">
    <property type="entry name" value="GUANYLATE_CYCLASE_2"/>
    <property type="match status" value="1"/>
</dbReference>
<feature type="transmembrane region" description="Helical" evidence="8">
    <location>
        <begin position="202"/>
        <end position="223"/>
    </location>
</feature>
<feature type="transmembrane region" description="Helical" evidence="8">
    <location>
        <begin position="705"/>
        <end position="728"/>
    </location>
</feature>
<feature type="transmembrane region" description="Helical" evidence="8">
    <location>
        <begin position="166"/>
        <end position="190"/>
    </location>
</feature>
<organism evidence="11 12">
    <name type="scientific">Tritrichomonas musculus</name>
    <dbReference type="NCBI Taxonomy" id="1915356"/>
    <lineage>
        <taxon>Eukaryota</taxon>
        <taxon>Metamonada</taxon>
        <taxon>Parabasalia</taxon>
        <taxon>Tritrichomonadida</taxon>
        <taxon>Tritrichomonadidae</taxon>
        <taxon>Tritrichomonas</taxon>
    </lineage>
</organism>
<keyword evidence="6" id="KW-0456">Lyase</keyword>
<evidence type="ECO:0000256" key="1">
    <source>
        <dbReference type="ARBA" id="ARBA00004370"/>
    </source>
</evidence>
<feature type="transmembrane region" description="Helical" evidence="8">
    <location>
        <begin position="943"/>
        <end position="965"/>
    </location>
</feature>
<evidence type="ECO:0000256" key="2">
    <source>
        <dbReference type="ARBA" id="ARBA00022692"/>
    </source>
</evidence>
<dbReference type="CDD" id="cd00130">
    <property type="entry name" value="PAS"/>
    <property type="match status" value="1"/>
</dbReference>
<dbReference type="PANTHER" id="PTHR11920:SF335">
    <property type="entry name" value="GUANYLATE CYCLASE"/>
    <property type="match status" value="1"/>
</dbReference>
<feature type="domain" description="PAS" evidence="9">
    <location>
        <begin position="1302"/>
        <end position="1363"/>
    </location>
</feature>
<evidence type="ECO:0008006" key="13">
    <source>
        <dbReference type="Google" id="ProtNLM"/>
    </source>
</evidence>
<evidence type="ECO:0000256" key="3">
    <source>
        <dbReference type="ARBA" id="ARBA00022741"/>
    </source>
</evidence>
<evidence type="ECO:0000256" key="4">
    <source>
        <dbReference type="ARBA" id="ARBA00022989"/>
    </source>
</evidence>
<dbReference type="PROSITE" id="PS50112">
    <property type="entry name" value="PAS"/>
    <property type="match status" value="1"/>
</dbReference>
<dbReference type="InterPro" id="IPR050401">
    <property type="entry name" value="Cyclic_nucleotide_synthase"/>
</dbReference>
<dbReference type="Pfam" id="PF13426">
    <property type="entry name" value="PAS_9"/>
    <property type="match status" value="1"/>
</dbReference>
<accession>A0ABR2H8C7</accession>
<keyword evidence="12" id="KW-1185">Reference proteome</keyword>
<keyword evidence="5 8" id="KW-0472">Membrane</keyword>
<keyword evidence="4 8" id="KW-1133">Transmembrane helix</keyword>
<dbReference type="Pfam" id="PF00211">
    <property type="entry name" value="Guanylate_cyc"/>
    <property type="match status" value="1"/>
</dbReference>
<reference evidence="11 12" key="1">
    <citation type="submission" date="2024-04" db="EMBL/GenBank/DDBJ databases">
        <title>Tritrichomonas musculus Genome.</title>
        <authorList>
            <person name="Alves-Ferreira E."/>
            <person name="Grigg M."/>
            <person name="Lorenzi H."/>
            <person name="Galac M."/>
        </authorList>
    </citation>
    <scope>NUCLEOTIDE SEQUENCE [LARGE SCALE GENOMIC DNA]</scope>
    <source>
        <strain evidence="11 12">EAF2021</strain>
    </source>
</reference>
<dbReference type="CDD" id="cd07302">
    <property type="entry name" value="CHD"/>
    <property type="match status" value="1"/>
</dbReference>
<feature type="transmembrane region" description="Helical" evidence="8">
    <location>
        <begin position="1225"/>
        <end position="1247"/>
    </location>
</feature>
<evidence type="ECO:0000259" key="9">
    <source>
        <dbReference type="PROSITE" id="PS50112"/>
    </source>
</evidence>
<sequence length="1691" mass="191997">MKNSVEPSVISRSQSESKTEPGKSQLVHGTTTKLDALFQIFDQVCTKSHIPTFIYATAAAYVYFQIIFSSLYPFNKYWYEVNEGRTQYPANAKIITVFHYLEAIAWYFRIQDPKLDSIVGDTKGESNLTIPALLVLAAFVFSIISVSSEILGAFRLNKLKIFSFYTLRIGFAVASHAMNIPIGAFFGAAVRNIVLSGGKLNWFYMFVSFLMYFVSMSYIYLGFMLMNQSTTISKGPFSSFSLKIPFFLLITCSSTVIFQCIFSLFNTWAMIIVQLAHIAIGAVSMKNVIYLVFHSKFANIVFIGVLLSTWINDLIFFILHFVKPPPNDGLVHSGVHFFYIAGLVLPLVSLFASMTISYFFVNYRYNSVLKQVKQLSDEVDSLDANPQESSQNNMTNNQETALFYDHKLFRDENSALMAIHISFTNCLPLFYKFSAINYTVNHFPTVEVMMQAVHYMCFFPGAARKMNSILSHVSQFRSLNYHQRFLLFQIYRIKMLRQSSISPDSNRRLNELKSASNQAYEDVYSFWGSKTANVFYLEMLSNVGWKIDNKWEDAIRDFPNFQKFSDEYCTFLIECQMDLERALLMKQRTNMIELGRNFIVDVPFINLARHYPLYLKNGIVDYQGSFKTKKAETAAGSANGTVHSGNSGSHEYQGSLSSSASSLFSNYNLDPEIKETLGRQLFKQAVLRLEMHRSLKHRKSYTSKLLLFIALLILFGGLALYLGVYFYIDDYVVRRSNSMYYLNLASKARFYLDLSVLGITLKFAYFSNRFTSLDFFNNLDRKDNYLTYKNKSGTTSYNSDMFRIDDQISDTLIHRNNRISYNSFNQLILDLSLLGQNKNENIYAFAKIMMNNEVSFYSCYDGIPGGERKLSLKTMESYMHFVVEQVAAKKVEEGLWYNSNEICEIMSNQPILELSTLQLFQTLMQHEVSLCEAEDRFINVFSFAFPVVPLTIFLIPTFVFIRLFFKDANKLVNLLLNVSQDAKDEARKPIRKDSTVELVQPSERKPRSKLWLILQVLDAILFIATAVIIYLMFSEIKELNGNVKKLGRWNLLASIRMASSVEVMNYILHAVILNGSSSFNLSSSDRVVSTRAKMLYLTRSGLVQLNNANEELLKGNELVGPSSGFDEELDSINTETLCDVTIENTTDMHDSYRCSSASQGVGLFITMVEEIMNEIDSTGGNFNNSFITHTLHLLNRHLLERLEQAVDRIHDINIIMCKEFEKKTLIYFICGMIVIVFIFVINMIFYIKSVVIYSAGMFLVQRLPPSTFFSNKKLQNFVMSKKELKTKSEMSTSQSVLFMSHDPIICTNSAGAIEIVNPAVTETLGFTPDQMLGQHISTFFVDLTEDQHNEKQQEKENSKENENIATSDAERISNQLELMKNGQCGMVYEDHYICLTDDEREMPAGVTILGMSSHGQINANEDDHHSSSINVDSFVFIIRDETELVQQQREAERAKAQSENLLYHILPRDIVVRLNRGEKDISFTVQSASIIFTDIVKFSEYASGLSPQEIMGSLSKVFAAFDACAKKYDLITKIKLIGDIYMAAAGLFSDETVEPKMHAIQILRFGMDCLKELDDVNIKLNANLQLRVGINSGGPLLAGVLGTDKPVFDIIGDPINVAARLQTTDVPGKAQIPKSTFDLICDEDFQVEERGEVFLKGKGKTMAYLVSPVSNTNVLLDASSSIPILEDQTNK</sequence>
<evidence type="ECO:0000256" key="7">
    <source>
        <dbReference type="SAM" id="MobiDB-lite"/>
    </source>
</evidence>
<feature type="transmembrane region" description="Helical" evidence="8">
    <location>
        <begin position="94"/>
        <end position="110"/>
    </location>
</feature>
<dbReference type="NCBIfam" id="TIGR00229">
    <property type="entry name" value="sensory_box"/>
    <property type="match status" value="1"/>
</dbReference>
<evidence type="ECO:0000256" key="6">
    <source>
        <dbReference type="ARBA" id="ARBA00023239"/>
    </source>
</evidence>
<feature type="transmembrane region" description="Helical" evidence="8">
    <location>
        <begin position="300"/>
        <end position="322"/>
    </location>
</feature>
<proteinExistence type="predicted"/>
<feature type="compositionally biased region" description="Polar residues" evidence="7">
    <location>
        <begin position="1"/>
        <end position="14"/>
    </location>
</feature>
<protein>
    <recommendedName>
        <fullName evidence="13">Adenylate and Guanylate cyclase catalytic domain containing protein</fullName>
    </recommendedName>
</protein>
<feature type="transmembrane region" description="Helical" evidence="8">
    <location>
        <begin position="244"/>
        <end position="265"/>
    </location>
</feature>
<dbReference type="SUPFAM" id="SSF55073">
    <property type="entry name" value="Nucleotide cyclase"/>
    <property type="match status" value="1"/>
</dbReference>
<evidence type="ECO:0000313" key="12">
    <source>
        <dbReference type="Proteomes" id="UP001470230"/>
    </source>
</evidence>
<dbReference type="Gene3D" id="3.30.450.20">
    <property type="entry name" value="PAS domain"/>
    <property type="match status" value="1"/>
</dbReference>
<keyword evidence="2 8" id="KW-0812">Transmembrane</keyword>
<dbReference type="InterPro" id="IPR035965">
    <property type="entry name" value="PAS-like_dom_sf"/>
</dbReference>
<dbReference type="SMART" id="SM00091">
    <property type="entry name" value="PAS"/>
    <property type="match status" value="1"/>
</dbReference>
<dbReference type="PANTHER" id="PTHR11920">
    <property type="entry name" value="GUANYLYL CYCLASE"/>
    <property type="match status" value="1"/>
</dbReference>
<evidence type="ECO:0000256" key="5">
    <source>
        <dbReference type="ARBA" id="ARBA00023136"/>
    </source>
</evidence>
<keyword evidence="3" id="KW-0547">Nucleotide-binding</keyword>
<comment type="caution">
    <text evidence="11">The sequence shown here is derived from an EMBL/GenBank/DDBJ whole genome shotgun (WGS) entry which is preliminary data.</text>
</comment>
<feature type="compositionally biased region" description="Basic and acidic residues" evidence="7">
    <location>
        <begin position="1347"/>
        <end position="1362"/>
    </location>
</feature>
<gene>
    <name evidence="11" type="ORF">M9Y10_026580</name>
</gene>
<dbReference type="InterPro" id="IPR001054">
    <property type="entry name" value="A/G_cyclase"/>
</dbReference>
<dbReference type="InterPro" id="IPR029787">
    <property type="entry name" value="Nucleotide_cyclase"/>
</dbReference>
<feature type="region of interest" description="Disordered" evidence="7">
    <location>
        <begin position="1347"/>
        <end position="1366"/>
    </location>
</feature>
<evidence type="ECO:0000256" key="8">
    <source>
        <dbReference type="SAM" id="Phobius"/>
    </source>
</evidence>
<feature type="transmembrane region" description="Helical" evidence="8">
    <location>
        <begin position="130"/>
        <end position="154"/>
    </location>
</feature>
<dbReference type="SMART" id="SM00044">
    <property type="entry name" value="CYCc"/>
    <property type="match status" value="1"/>
</dbReference>
<dbReference type="Gene3D" id="3.30.70.1230">
    <property type="entry name" value="Nucleotide cyclase"/>
    <property type="match status" value="1"/>
</dbReference>
<feature type="transmembrane region" description="Helical" evidence="8">
    <location>
        <begin position="337"/>
        <end position="361"/>
    </location>
</feature>
<feature type="region of interest" description="Disordered" evidence="7">
    <location>
        <begin position="1"/>
        <end position="27"/>
    </location>
</feature>
<dbReference type="InterPro" id="IPR000014">
    <property type="entry name" value="PAS"/>
</dbReference>
<feature type="transmembrane region" description="Helical" evidence="8">
    <location>
        <begin position="748"/>
        <end position="766"/>
    </location>
</feature>
<evidence type="ECO:0000259" key="10">
    <source>
        <dbReference type="PROSITE" id="PS50125"/>
    </source>
</evidence>
<feature type="transmembrane region" description="Helical" evidence="8">
    <location>
        <begin position="271"/>
        <end position="293"/>
    </location>
</feature>